<keyword evidence="9" id="KW-1185">Reference proteome</keyword>
<dbReference type="SUPFAM" id="SSF49503">
    <property type="entry name" value="Cupredoxins"/>
    <property type="match status" value="1"/>
</dbReference>
<gene>
    <name evidence="10" type="primary">LOC111446074</name>
</gene>
<evidence type="ECO:0000313" key="9">
    <source>
        <dbReference type="Proteomes" id="UP000504609"/>
    </source>
</evidence>
<dbReference type="InterPro" id="IPR008972">
    <property type="entry name" value="Cupredoxin"/>
</dbReference>
<dbReference type="GO" id="GO:0009055">
    <property type="term" value="F:electron transfer activity"/>
    <property type="evidence" value="ECO:0007669"/>
    <property type="project" value="InterPro"/>
</dbReference>
<keyword evidence="7" id="KW-1133">Transmembrane helix</keyword>
<keyword evidence="4" id="KW-0186">Copper</keyword>
<feature type="compositionally biased region" description="Low complexity" evidence="6">
    <location>
        <begin position="138"/>
        <end position="178"/>
    </location>
</feature>
<dbReference type="PANTHER" id="PTHR33021:SF193">
    <property type="entry name" value="OS06G0218600 PROTEIN"/>
    <property type="match status" value="1"/>
</dbReference>
<evidence type="ECO:0000256" key="4">
    <source>
        <dbReference type="ARBA" id="ARBA00023008"/>
    </source>
</evidence>
<dbReference type="GeneID" id="111446074"/>
<keyword evidence="7" id="KW-0812">Transmembrane</keyword>
<evidence type="ECO:0000256" key="6">
    <source>
        <dbReference type="SAM" id="MobiDB-lite"/>
    </source>
</evidence>
<evidence type="ECO:0000256" key="1">
    <source>
        <dbReference type="ARBA" id="ARBA00022448"/>
    </source>
</evidence>
<proteinExistence type="predicted"/>
<name>A0A6J1FJS8_CUCMO</name>
<dbReference type="PROSITE" id="PS51485">
    <property type="entry name" value="PHYTOCYANIN"/>
    <property type="match status" value="1"/>
</dbReference>
<dbReference type="GO" id="GO:0046872">
    <property type="term" value="F:metal ion binding"/>
    <property type="evidence" value="ECO:0007669"/>
    <property type="project" value="UniProtKB-KW"/>
</dbReference>
<feature type="region of interest" description="Disordered" evidence="6">
    <location>
        <begin position="134"/>
        <end position="184"/>
    </location>
</feature>
<dbReference type="CDD" id="cd04216">
    <property type="entry name" value="Phytocyanin"/>
    <property type="match status" value="1"/>
</dbReference>
<accession>A0A6J1FJS8</accession>
<sequence length="209" mass="21232">MHSIFVKSNYLQMASFHAGFVCLLALGFCMVQPNLATVHTVGDTSGWSLGVDYGTWASGKAFVIGDKLAFSYGEGHTVDEVTASDYKACTAGNSITSDSSGSTTITLKTAGTHYFICSSMGHCDGGMKLSVTVGAGGPSTSPSSGDDSSTTPASPARDTPSVTGATPATTTPTKQLPAGSSNSGSSVLPNFYVSILAILVGSWVLASGY</sequence>
<protein>
    <submittedName>
        <fullName evidence="10">Blue copper protein-like</fullName>
    </submittedName>
</protein>
<dbReference type="Gene3D" id="2.60.40.420">
    <property type="entry name" value="Cupredoxins - blue copper proteins"/>
    <property type="match status" value="1"/>
</dbReference>
<evidence type="ECO:0000313" key="10">
    <source>
        <dbReference type="RefSeq" id="XP_022940502.1"/>
    </source>
</evidence>
<keyword evidence="5" id="KW-0325">Glycoprotein</keyword>
<keyword evidence="3" id="KW-0249">Electron transport</keyword>
<dbReference type="RefSeq" id="XP_022940502.1">
    <property type="nucleotide sequence ID" value="XM_023084734.1"/>
</dbReference>
<feature type="domain" description="Phytocyanin" evidence="8">
    <location>
        <begin position="37"/>
        <end position="135"/>
    </location>
</feature>
<evidence type="ECO:0000256" key="2">
    <source>
        <dbReference type="ARBA" id="ARBA00022723"/>
    </source>
</evidence>
<dbReference type="AlphaFoldDB" id="A0A6J1FJS8"/>
<evidence type="ECO:0000256" key="5">
    <source>
        <dbReference type="ARBA" id="ARBA00023180"/>
    </source>
</evidence>
<reference evidence="10" key="1">
    <citation type="submission" date="2025-08" db="UniProtKB">
        <authorList>
            <consortium name="RefSeq"/>
        </authorList>
    </citation>
    <scope>IDENTIFICATION</scope>
    <source>
        <tissue evidence="10">Young leaves</tissue>
    </source>
</reference>
<dbReference type="GO" id="GO:0005886">
    <property type="term" value="C:plasma membrane"/>
    <property type="evidence" value="ECO:0007669"/>
    <property type="project" value="TreeGrafter"/>
</dbReference>
<dbReference type="Pfam" id="PF02298">
    <property type="entry name" value="Cu_bind_like"/>
    <property type="match status" value="1"/>
</dbReference>
<dbReference type="FunFam" id="2.60.40.420:FF:000003">
    <property type="entry name" value="Blue copper"/>
    <property type="match status" value="1"/>
</dbReference>
<dbReference type="InterPro" id="IPR003245">
    <property type="entry name" value="Phytocyanin_dom"/>
</dbReference>
<feature type="transmembrane region" description="Helical" evidence="7">
    <location>
        <begin position="187"/>
        <end position="206"/>
    </location>
</feature>
<evidence type="ECO:0000259" key="8">
    <source>
        <dbReference type="PROSITE" id="PS51485"/>
    </source>
</evidence>
<keyword evidence="7" id="KW-0472">Membrane</keyword>
<keyword evidence="2" id="KW-0479">Metal-binding</keyword>
<dbReference type="KEGG" id="cmos:111446074"/>
<dbReference type="PANTHER" id="PTHR33021">
    <property type="entry name" value="BLUE COPPER PROTEIN"/>
    <property type="match status" value="1"/>
</dbReference>
<evidence type="ECO:0000256" key="7">
    <source>
        <dbReference type="SAM" id="Phobius"/>
    </source>
</evidence>
<organism evidence="9 10">
    <name type="scientific">Cucurbita moschata</name>
    <name type="common">Winter crookneck squash</name>
    <name type="synonym">Cucurbita pepo var. moschata</name>
    <dbReference type="NCBI Taxonomy" id="3662"/>
    <lineage>
        <taxon>Eukaryota</taxon>
        <taxon>Viridiplantae</taxon>
        <taxon>Streptophyta</taxon>
        <taxon>Embryophyta</taxon>
        <taxon>Tracheophyta</taxon>
        <taxon>Spermatophyta</taxon>
        <taxon>Magnoliopsida</taxon>
        <taxon>eudicotyledons</taxon>
        <taxon>Gunneridae</taxon>
        <taxon>Pentapetalae</taxon>
        <taxon>rosids</taxon>
        <taxon>fabids</taxon>
        <taxon>Cucurbitales</taxon>
        <taxon>Cucurbitaceae</taxon>
        <taxon>Cucurbiteae</taxon>
        <taxon>Cucurbita</taxon>
    </lineage>
</organism>
<dbReference type="InterPro" id="IPR039391">
    <property type="entry name" value="Phytocyanin-like"/>
</dbReference>
<keyword evidence="1" id="KW-0813">Transport</keyword>
<evidence type="ECO:0000256" key="3">
    <source>
        <dbReference type="ARBA" id="ARBA00022982"/>
    </source>
</evidence>
<dbReference type="Proteomes" id="UP000504609">
    <property type="component" value="Unplaced"/>
</dbReference>